<dbReference type="EMBL" id="CABFMQ020000098">
    <property type="protein sequence ID" value="VTZ51506.1"/>
    <property type="molecule type" value="Genomic_DNA"/>
</dbReference>
<dbReference type="SUPFAM" id="SSF54593">
    <property type="entry name" value="Glyoxalase/Bleomycin resistance protein/Dihydroxybiphenyl dioxygenase"/>
    <property type="match status" value="1"/>
</dbReference>
<gene>
    <name evidence="2" type="ORF">MPC4_40103</name>
</gene>
<dbReference type="PANTHER" id="PTHR34109">
    <property type="entry name" value="BNAUNNG04460D PROTEIN-RELATED"/>
    <property type="match status" value="1"/>
</dbReference>
<dbReference type="Gene3D" id="3.10.180.10">
    <property type="entry name" value="2,3-Dihydroxybiphenyl 1,2-Dioxygenase, domain 1"/>
    <property type="match status" value="1"/>
</dbReference>
<accession>A0A8B6MBU5</accession>
<name>A0A8B6MBU5_METTU</name>
<evidence type="ECO:0000313" key="3">
    <source>
        <dbReference type="Proteomes" id="UP000485880"/>
    </source>
</evidence>
<protein>
    <submittedName>
        <fullName evidence="2">Glyoxalase/bleomycin resistance protein/dioxygenase</fullName>
    </submittedName>
</protein>
<dbReference type="PROSITE" id="PS51819">
    <property type="entry name" value="VOC"/>
    <property type="match status" value="1"/>
</dbReference>
<dbReference type="Proteomes" id="UP000485880">
    <property type="component" value="Unassembled WGS sequence"/>
</dbReference>
<dbReference type="AlphaFoldDB" id="A0A8B6MBU5"/>
<evidence type="ECO:0000313" key="2">
    <source>
        <dbReference type="EMBL" id="VTZ51506.1"/>
    </source>
</evidence>
<dbReference type="RefSeq" id="WP_174513295.1">
    <property type="nucleotide sequence ID" value="NZ_CABFMQ020000098.1"/>
</dbReference>
<sequence length="133" mass="14331">MRPSVAPYLTASPALAAIAYYTTVFGATQKSIMPAFDGLRIMHCELSINGGSVMLADAFPELGHTRMPMPGELVTASVSLEYATAKEVDDVFAKATSLGGKAETSPTKSFWGTRFATFRDPFGHRWILNGPLK</sequence>
<proteinExistence type="predicted"/>
<keyword evidence="2" id="KW-0560">Oxidoreductase</keyword>
<reference evidence="2 3" key="1">
    <citation type="submission" date="2019-05" db="EMBL/GenBank/DDBJ databases">
        <authorList>
            <person name="Farhan Ul Haque M."/>
        </authorList>
    </citation>
    <scope>NUCLEOTIDE SEQUENCE [LARGE SCALE GENOMIC DNA]</scope>
    <source>
        <strain evidence="2">2</strain>
    </source>
</reference>
<organism evidence="2 3">
    <name type="scientific">Methylocella tundrae</name>
    <dbReference type="NCBI Taxonomy" id="227605"/>
    <lineage>
        <taxon>Bacteria</taxon>
        <taxon>Pseudomonadati</taxon>
        <taxon>Pseudomonadota</taxon>
        <taxon>Alphaproteobacteria</taxon>
        <taxon>Hyphomicrobiales</taxon>
        <taxon>Beijerinckiaceae</taxon>
        <taxon>Methylocella</taxon>
    </lineage>
</organism>
<dbReference type="InterPro" id="IPR037523">
    <property type="entry name" value="VOC_core"/>
</dbReference>
<dbReference type="GO" id="GO:0051213">
    <property type="term" value="F:dioxygenase activity"/>
    <property type="evidence" value="ECO:0007669"/>
    <property type="project" value="UniProtKB-KW"/>
</dbReference>
<keyword evidence="3" id="KW-1185">Reference proteome</keyword>
<dbReference type="CDD" id="cd07246">
    <property type="entry name" value="VOC_like"/>
    <property type="match status" value="1"/>
</dbReference>
<dbReference type="PANTHER" id="PTHR34109:SF1">
    <property type="entry name" value="VOC DOMAIN-CONTAINING PROTEIN"/>
    <property type="match status" value="1"/>
</dbReference>
<keyword evidence="2" id="KW-0223">Dioxygenase</keyword>
<dbReference type="Pfam" id="PF00903">
    <property type="entry name" value="Glyoxalase"/>
    <property type="match status" value="1"/>
</dbReference>
<dbReference type="InterPro" id="IPR004360">
    <property type="entry name" value="Glyas_Fos-R_dOase_dom"/>
</dbReference>
<evidence type="ECO:0000259" key="1">
    <source>
        <dbReference type="PROSITE" id="PS51819"/>
    </source>
</evidence>
<dbReference type="InterPro" id="IPR029068">
    <property type="entry name" value="Glyas_Bleomycin-R_OHBP_Dase"/>
</dbReference>
<comment type="caution">
    <text evidence="2">The sequence shown here is derived from an EMBL/GenBank/DDBJ whole genome shotgun (WGS) entry which is preliminary data.</text>
</comment>
<feature type="domain" description="VOC" evidence="1">
    <location>
        <begin position="2"/>
        <end position="131"/>
    </location>
</feature>